<dbReference type="AlphaFoldDB" id="A0AAD5TVE1"/>
<dbReference type="EMBL" id="JADGJW010000917">
    <property type="protein sequence ID" value="KAJ3209911.1"/>
    <property type="molecule type" value="Genomic_DNA"/>
</dbReference>
<organism evidence="2 3">
    <name type="scientific">Clydaea vesicula</name>
    <dbReference type="NCBI Taxonomy" id="447962"/>
    <lineage>
        <taxon>Eukaryota</taxon>
        <taxon>Fungi</taxon>
        <taxon>Fungi incertae sedis</taxon>
        <taxon>Chytridiomycota</taxon>
        <taxon>Chytridiomycota incertae sedis</taxon>
        <taxon>Chytridiomycetes</taxon>
        <taxon>Lobulomycetales</taxon>
        <taxon>Lobulomycetaceae</taxon>
        <taxon>Clydaea</taxon>
    </lineage>
</organism>
<accession>A0AAD5TVE1</accession>
<feature type="region of interest" description="Disordered" evidence="1">
    <location>
        <begin position="65"/>
        <end position="85"/>
    </location>
</feature>
<evidence type="ECO:0000313" key="2">
    <source>
        <dbReference type="EMBL" id="KAJ3209911.1"/>
    </source>
</evidence>
<gene>
    <name evidence="2" type="ORF">HK099_008397</name>
</gene>
<comment type="caution">
    <text evidence="2">The sequence shown here is derived from an EMBL/GenBank/DDBJ whole genome shotgun (WGS) entry which is preliminary data.</text>
</comment>
<keyword evidence="3" id="KW-1185">Reference proteome</keyword>
<protein>
    <submittedName>
        <fullName evidence="2">Uncharacterized protein</fullName>
    </submittedName>
</protein>
<feature type="compositionally biased region" description="Basic and acidic residues" evidence="1">
    <location>
        <begin position="74"/>
        <end position="85"/>
    </location>
</feature>
<evidence type="ECO:0000313" key="3">
    <source>
        <dbReference type="Proteomes" id="UP001211065"/>
    </source>
</evidence>
<dbReference type="Proteomes" id="UP001211065">
    <property type="component" value="Unassembled WGS sequence"/>
</dbReference>
<evidence type="ECO:0000256" key="1">
    <source>
        <dbReference type="SAM" id="MobiDB-lite"/>
    </source>
</evidence>
<name>A0AAD5TVE1_9FUNG</name>
<sequence>SKLENIKKNTITKESEDKSSSDFKKIKKNFSSVKQNLNYINLKITENQAELTILRQKLQKLHSLKSKLKSSKKKNGDEKENEKALAESKKMEVADEEVLTIEKLKLEYLKINDGLVHTRRAFVTELVYIFRLRRIHKVQNNSNFAVLNANLDEGLPEYRIVNVGFSLFGNLLGILF</sequence>
<proteinExistence type="predicted"/>
<feature type="region of interest" description="Disordered" evidence="1">
    <location>
        <begin position="1"/>
        <end position="22"/>
    </location>
</feature>
<reference evidence="2" key="1">
    <citation type="submission" date="2020-05" db="EMBL/GenBank/DDBJ databases">
        <title>Phylogenomic resolution of chytrid fungi.</title>
        <authorList>
            <person name="Stajich J.E."/>
            <person name="Amses K."/>
            <person name="Simmons R."/>
            <person name="Seto K."/>
            <person name="Myers J."/>
            <person name="Bonds A."/>
            <person name="Quandt C.A."/>
            <person name="Barry K."/>
            <person name="Liu P."/>
            <person name="Grigoriev I."/>
            <person name="Longcore J.E."/>
            <person name="James T.Y."/>
        </authorList>
    </citation>
    <scope>NUCLEOTIDE SEQUENCE</scope>
    <source>
        <strain evidence="2">JEL0476</strain>
    </source>
</reference>
<feature type="non-terminal residue" evidence="2">
    <location>
        <position position="1"/>
    </location>
</feature>